<comment type="caution">
    <text evidence="1">The sequence shown here is derived from an EMBL/GenBank/DDBJ whole genome shotgun (WGS) entry which is preliminary data.</text>
</comment>
<organism evidence="1 2">
    <name type="scientific">Halteria grandinella</name>
    <dbReference type="NCBI Taxonomy" id="5974"/>
    <lineage>
        <taxon>Eukaryota</taxon>
        <taxon>Sar</taxon>
        <taxon>Alveolata</taxon>
        <taxon>Ciliophora</taxon>
        <taxon>Intramacronucleata</taxon>
        <taxon>Spirotrichea</taxon>
        <taxon>Stichotrichia</taxon>
        <taxon>Sporadotrichida</taxon>
        <taxon>Halteriidae</taxon>
        <taxon>Halteria</taxon>
    </lineage>
</organism>
<sequence length="250" mass="28777">MTGSYSSMNVRYNIFHYILYGDKQSHMLQSIFLTSGQNTLICMKGQICKEWIDTYGSESFHKVTTLPSKQRLINQFQESLDFKQQSPGITLIEARDIDKISLEKILSSLKIANETFLWINQVFENAQLTVSNQGLQDQPPIVLTDIAPTIAAYMNRVPQFNNRGLIDRHLIKSLIKVTPLELSQYYFDAVNQLYLSFQRIAHENFFRDDVIHGNIEAVTKQFSELAIQIENVKGKNSGTELFIKECVKFH</sequence>
<gene>
    <name evidence="1" type="ORF">FGO68_gene17300</name>
</gene>
<reference evidence="1" key="1">
    <citation type="submission" date="2019-06" db="EMBL/GenBank/DDBJ databases">
        <authorList>
            <person name="Zheng W."/>
        </authorList>
    </citation>
    <scope>NUCLEOTIDE SEQUENCE</scope>
    <source>
        <strain evidence="1">QDHG01</strain>
    </source>
</reference>
<evidence type="ECO:0000313" key="2">
    <source>
        <dbReference type="Proteomes" id="UP000785679"/>
    </source>
</evidence>
<proteinExistence type="predicted"/>
<name>A0A8J8P031_HALGN</name>
<evidence type="ECO:0000313" key="1">
    <source>
        <dbReference type="EMBL" id="TNV83535.1"/>
    </source>
</evidence>
<dbReference type="EMBL" id="RRYP01003742">
    <property type="protein sequence ID" value="TNV83535.1"/>
    <property type="molecule type" value="Genomic_DNA"/>
</dbReference>
<protein>
    <submittedName>
        <fullName evidence="1">Uncharacterized protein</fullName>
    </submittedName>
</protein>
<dbReference type="Proteomes" id="UP000785679">
    <property type="component" value="Unassembled WGS sequence"/>
</dbReference>
<keyword evidence="2" id="KW-1185">Reference proteome</keyword>
<accession>A0A8J8P031</accession>
<dbReference type="AlphaFoldDB" id="A0A8J8P031"/>